<dbReference type="EMBL" id="KZ851873">
    <property type="protein sequence ID" value="RDK37157.1"/>
    <property type="molecule type" value="Genomic_DNA"/>
</dbReference>
<evidence type="ECO:0000256" key="1">
    <source>
        <dbReference type="SAM" id="MobiDB-lite"/>
    </source>
</evidence>
<protein>
    <submittedName>
        <fullName evidence="2">Uncharacterized protein</fullName>
    </submittedName>
</protein>
<reference evidence="2 3" key="1">
    <citation type="submission" date="2018-07" db="EMBL/GenBank/DDBJ databases">
        <title>Section-level genome sequencing of Aspergillus section Nigri to investigate inter- and intra-species variation.</title>
        <authorList>
            <consortium name="DOE Joint Genome Institute"/>
            <person name="Vesth T.C."/>
            <person name="Nybo J.L."/>
            <person name="Theobald S."/>
            <person name="Frisvad J.C."/>
            <person name="Larsen T.O."/>
            <person name="Nielsen K.F."/>
            <person name="Hoof J.B."/>
            <person name="Brandl J."/>
            <person name="Salamov A."/>
            <person name="Riley R."/>
            <person name="Gladden J.M."/>
            <person name="Phatale P."/>
            <person name="Nielsen M.T."/>
            <person name="Lyhne E.K."/>
            <person name="Kogle M.E."/>
            <person name="Strasser K."/>
            <person name="McDonnell E."/>
            <person name="Barry K."/>
            <person name="Clum A."/>
            <person name="Chen C."/>
            <person name="Nolan M."/>
            <person name="Sandor L."/>
            <person name="Kuo A."/>
            <person name="Lipzen A."/>
            <person name="Hainaut M."/>
            <person name="Drula E."/>
            <person name="Tsang A."/>
            <person name="Magnuson J.K."/>
            <person name="Henrissat B."/>
            <person name="Wiebenga A."/>
            <person name="Simmons B.A."/>
            <person name="Makela M.R."/>
            <person name="De vries R.P."/>
            <person name="Grigoriev I.V."/>
            <person name="Mortensen U.H."/>
            <person name="Baker S.E."/>
            <person name="Andersen M.R."/>
        </authorList>
    </citation>
    <scope>NUCLEOTIDE SEQUENCE [LARGE SCALE GENOMIC DNA]</scope>
    <source>
        <strain evidence="2 3">ATCC 13157</strain>
    </source>
</reference>
<name>A0A370P623_ASPPH</name>
<accession>A0A370P623</accession>
<proteinExistence type="predicted"/>
<keyword evidence="3" id="KW-1185">Reference proteome</keyword>
<feature type="compositionally biased region" description="Polar residues" evidence="1">
    <location>
        <begin position="171"/>
        <end position="189"/>
    </location>
</feature>
<dbReference type="Proteomes" id="UP000254937">
    <property type="component" value="Unassembled WGS sequence"/>
</dbReference>
<feature type="region of interest" description="Disordered" evidence="1">
    <location>
        <begin position="154"/>
        <end position="189"/>
    </location>
</feature>
<sequence>MFHLDTVTAAMRLLSSSYQEQPTNDNEWKSETPSYNRQYSQFDARDHGTVGRPNGLQNRTLILHILSVSNCRSIFIPAQSDSVIVSGNRGIDGEYKVTKFTLINHREREREGERNQTDTVIRAPHLVLCMNRASITPPNYGQASKAQLSPSFINHHSPATENPAQHLPKTAENQSTTIPTWNPANPMTNKSAVPRVLAGRAERVDVDHLVAVSG</sequence>
<feature type="compositionally biased region" description="Polar residues" evidence="1">
    <location>
        <begin position="154"/>
        <end position="163"/>
    </location>
</feature>
<gene>
    <name evidence="2" type="ORF">M752DRAFT_271035</name>
</gene>
<evidence type="ECO:0000313" key="2">
    <source>
        <dbReference type="EMBL" id="RDK37157.1"/>
    </source>
</evidence>
<organism evidence="2 3">
    <name type="scientific">Aspergillus phoenicis ATCC 13157</name>
    <dbReference type="NCBI Taxonomy" id="1353007"/>
    <lineage>
        <taxon>Eukaryota</taxon>
        <taxon>Fungi</taxon>
        <taxon>Dikarya</taxon>
        <taxon>Ascomycota</taxon>
        <taxon>Pezizomycotina</taxon>
        <taxon>Eurotiomycetes</taxon>
        <taxon>Eurotiomycetidae</taxon>
        <taxon>Eurotiales</taxon>
        <taxon>Aspergillaceae</taxon>
        <taxon>Aspergillus</taxon>
    </lineage>
</organism>
<evidence type="ECO:0000313" key="3">
    <source>
        <dbReference type="Proteomes" id="UP000254937"/>
    </source>
</evidence>
<dbReference type="AlphaFoldDB" id="A0A370P623"/>